<evidence type="ECO:0000313" key="1">
    <source>
        <dbReference type="EMBL" id="CAF0688944.1"/>
    </source>
</evidence>
<sequence length="82" mass="9364">MIRHHLRIGYLVGVIRCQWCERLLGTFHQWAKTSASLRYWPEPTADVGVSAYEPDGITTTPSDPPFSQRQEKPFCCAPKQVC</sequence>
<dbReference type="Proteomes" id="UP000663859">
    <property type="component" value="Unassembled WGS sequence"/>
</dbReference>
<dbReference type="AlphaFoldDB" id="A0A8J2FR72"/>
<evidence type="ECO:0000313" key="2">
    <source>
        <dbReference type="Proteomes" id="UP000663859"/>
    </source>
</evidence>
<reference evidence="1" key="1">
    <citation type="submission" date="2021-02" db="EMBL/GenBank/DDBJ databases">
        <authorList>
            <person name="Cremers G."/>
            <person name="Picone N."/>
        </authorList>
    </citation>
    <scope>NUCLEOTIDE SEQUENCE</scope>
    <source>
        <strain evidence="1">PQ17</strain>
    </source>
</reference>
<proteinExistence type="predicted"/>
<dbReference type="EMBL" id="CAJNOB010000001">
    <property type="protein sequence ID" value="CAF0688944.1"/>
    <property type="molecule type" value="Genomic_DNA"/>
</dbReference>
<protein>
    <submittedName>
        <fullName evidence="1">Uncharacterized protein</fullName>
    </submittedName>
</protein>
<name>A0A8J2FR72_9BACT</name>
<dbReference type="RefSeq" id="WP_174581588.1">
    <property type="nucleotide sequence ID" value="NZ_CAJNOB010000001.1"/>
</dbReference>
<gene>
    <name evidence="1" type="ORF">MPNT_10059</name>
</gene>
<comment type="caution">
    <text evidence="1">The sequence shown here is derived from an EMBL/GenBank/DDBJ whole genome shotgun (WGS) entry which is preliminary data.</text>
</comment>
<keyword evidence="2" id="KW-1185">Reference proteome</keyword>
<organism evidence="1 2">
    <name type="scientific">Candidatus Methylacidithermus pantelleriae</name>
    <dbReference type="NCBI Taxonomy" id="2744239"/>
    <lineage>
        <taxon>Bacteria</taxon>
        <taxon>Pseudomonadati</taxon>
        <taxon>Verrucomicrobiota</taxon>
        <taxon>Methylacidiphilae</taxon>
        <taxon>Methylacidiphilales</taxon>
        <taxon>Methylacidiphilaceae</taxon>
        <taxon>Candidatus Methylacidithermus</taxon>
    </lineage>
</organism>
<accession>A0A8J2FR72</accession>